<dbReference type="InterPro" id="IPR051010">
    <property type="entry name" value="BCAA_transport"/>
</dbReference>
<keyword evidence="3" id="KW-1133">Transmembrane helix</keyword>
<gene>
    <name evidence="5" type="ORF">HMPREF9429_00727</name>
</gene>
<evidence type="ECO:0000313" key="6">
    <source>
        <dbReference type="Proteomes" id="UP000003195"/>
    </source>
</evidence>
<reference evidence="5 6" key="1">
    <citation type="submission" date="2010-08" db="EMBL/GenBank/DDBJ databases">
        <authorList>
            <person name="Weinstock G."/>
            <person name="Sodergren E."/>
            <person name="Clifton S."/>
            <person name="Fulton L."/>
            <person name="Fulton B."/>
            <person name="Courtney L."/>
            <person name="Fronick C."/>
            <person name="Harrison M."/>
            <person name="Strong C."/>
            <person name="Farmer C."/>
            <person name="Delahaunty K."/>
            <person name="Markovic C."/>
            <person name="Hall O."/>
            <person name="Minx P."/>
            <person name="Tomlinson C."/>
            <person name="Mitreva M."/>
            <person name="Hou S."/>
            <person name="Chen J."/>
            <person name="Wollam A."/>
            <person name="Pepin K.H."/>
            <person name="Johnson M."/>
            <person name="Bhonagiri V."/>
            <person name="Zhang X."/>
            <person name="Suruliraj S."/>
            <person name="Warren W."/>
            <person name="Chinwalla A."/>
            <person name="Mardis E.R."/>
            <person name="Wilson R.K."/>
        </authorList>
    </citation>
    <scope>NUCLEOTIDE SEQUENCE [LARGE SCALE GENOMIC DNA]</scope>
    <source>
        <strain evidence="5 6">F0359</strain>
    </source>
</reference>
<dbReference type="Gene3D" id="3.40.50.2300">
    <property type="match status" value="2"/>
</dbReference>
<evidence type="ECO:0000256" key="2">
    <source>
        <dbReference type="ARBA" id="ARBA00022729"/>
    </source>
</evidence>
<evidence type="ECO:0000313" key="5">
    <source>
        <dbReference type="EMBL" id="EFQ04426.1"/>
    </source>
</evidence>
<keyword evidence="6" id="KW-1185">Reference proteome</keyword>
<comment type="caution">
    <text evidence="5">The sequence shown here is derived from an EMBL/GenBank/DDBJ whole genome shotgun (WGS) entry which is preliminary data.</text>
</comment>
<dbReference type="RefSeq" id="WP_006941647.1">
    <property type="nucleotide sequence ID" value="NZ_GL538194.1"/>
</dbReference>
<dbReference type="Proteomes" id="UP000003195">
    <property type="component" value="Unassembled WGS sequence"/>
</dbReference>
<evidence type="ECO:0000259" key="4">
    <source>
        <dbReference type="Pfam" id="PF13458"/>
    </source>
</evidence>
<dbReference type="eggNOG" id="COG0683">
    <property type="taxonomic scope" value="Bacteria"/>
</dbReference>
<feature type="domain" description="Leucine-binding protein" evidence="4">
    <location>
        <begin position="32"/>
        <end position="366"/>
    </location>
</feature>
<dbReference type="PANTHER" id="PTHR30483">
    <property type="entry name" value="LEUCINE-SPECIFIC-BINDING PROTEIN"/>
    <property type="match status" value="1"/>
</dbReference>
<dbReference type="Pfam" id="PF13458">
    <property type="entry name" value="Peripla_BP_6"/>
    <property type="match status" value="1"/>
</dbReference>
<dbReference type="InterPro" id="IPR028082">
    <property type="entry name" value="Peripla_BP_I"/>
</dbReference>
<dbReference type="PANTHER" id="PTHR30483:SF6">
    <property type="entry name" value="PERIPLASMIC BINDING PROTEIN OF ABC TRANSPORTER FOR NATURAL AMINO ACIDS"/>
    <property type="match status" value="1"/>
</dbReference>
<comment type="similarity">
    <text evidence="1">Belongs to the leucine-binding protein family.</text>
</comment>
<dbReference type="AlphaFoldDB" id="E2ZBA0"/>
<dbReference type="OrthoDB" id="9783240at2"/>
<dbReference type="STRING" id="706434.HMPREF9429_00727"/>
<dbReference type="InterPro" id="IPR028081">
    <property type="entry name" value="Leu-bd"/>
</dbReference>
<accession>E2ZBA0</accession>
<sequence length="383" mass="41513">MVLSGKKRPLLLIPVIIILFTLWVHYTRITSSVRIGVSLNLSETAAPAELHMEQGIELAADILNEKGGINGRRLEIMTLDNKGNEKGGEIAAENAALRHAAALIGPLDSKLLSPTAIVGENRDLPIITPAHVDTDMWTDTCTGIPYNYVFTAALTSAEEGRAMAAFTSQKLHKSRILVIYAGDSPRSTAAAEAFSATDNMETFSMDMHQHGTADLCEYLLTASYDAVYMPLTGRQAASFITFLRQAGRSPVVLGSSLWSYDGLEQYLPPTYLQSLFYTEAYGNDPTYEAGEEFAERYYAKYGISADSYAASGFDAVMLIAEAVKLSGSTAPENVHKALSSISDYAGAAGPTTVQGRHITHPAFIFTFWQGSPALLDTQSPYKQ</sequence>
<name>E2ZBA0_9FIRM</name>
<organism evidence="5 6">
    <name type="scientific">Megasphaera micronuciformis F0359</name>
    <dbReference type="NCBI Taxonomy" id="706434"/>
    <lineage>
        <taxon>Bacteria</taxon>
        <taxon>Bacillati</taxon>
        <taxon>Bacillota</taxon>
        <taxon>Negativicutes</taxon>
        <taxon>Veillonellales</taxon>
        <taxon>Veillonellaceae</taxon>
        <taxon>Megasphaera</taxon>
    </lineage>
</organism>
<evidence type="ECO:0000256" key="3">
    <source>
        <dbReference type="SAM" id="Phobius"/>
    </source>
</evidence>
<dbReference type="EMBL" id="AECS01000021">
    <property type="protein sequence ID" value="EFQ04426.1"/>
    <property type="molecule type" value="Genomic_DNA"/>
</dbReference>
<feature type="transmembrane region" description="Helical" evidence="3">
    <location>
        <begin position="9"/>
        <end position="26"/>
    </location>
</feature>
<protein>
    <submittedName>
        <fullName evidence="5">Receptor family ligand-binding protein</fullName>
    </submittedName>
</protein>
<keyword evidence="5" id="KW-0675">Receptor</keyword>
<proteinExistence type="inferred from homology"/>
<keyword evidence="2" id="KW-0732">Signal</keyword>
<dbReference type="HOGENOM" id="CLU_721215_0_0_9"/>
<dbReference type="SUPFAM" id="SSF53822">
    <property type="entry name" value="Periplasmic binding protein-like I"/>
    <property type="match status" value="1"/>
</dbReference>
<evidence type="ECO:0000256" key="1">
    <source>
        <dbReference type="ARBA" id="ARBA00010062"/>
    </source>
</evidence>
<keyword evidence="3" id="KW-0812">Transmembrane</keyword>
<keyword evidence="3" id="KW-0472">Membrane</keyword>